<dbReference type="GO" id="GO:0006412">
    <property type="term" value="P:translation"/>
    <property type="evidence" value="ECO:0007669"/>
    <property type="project" value="UniProtKB-UniRule"/>
</dbReference>
<dbReference type="EMBL" id="PCRQ01000018">
    <property type="protein sequence ID" value="PIP24461.1"/>
    <property type="molecule type" value="Genomic_DNA"/>
</dbReference>
<dbReference type="PANTHER" id="PTHR11229">
    <property type="entry name" value="50S RIBOSOMAL PROTEIN L3"/>
    <property type="match status" value="1"/>
</dbReference>
<comment type="similarity">
    <text evidence="1 7">Belongs to the universal ribosomal protein uL3 family.</text>
</comment>
<name>A0A2G9Z175_9BACT</name>
<evidence type="ECO:0000256" key="2">
    <source>
        <dbReference type="ARBA" id="ARBA00022730"/>
    </source>
</evidence>
<comment type="caution">
    <text evidence="8">The sequence shown here is derived from an EMBL/GenBank/DDBJ whole genome shotgun (WGS) entry which is preliminary data.</text>
</comment>
<dbReference type="GO" id="GO:0003735">
    <property type="term" value="F:structural constituent of ribosome"/>
    <property type="evidence" value="ECO:0007669"/>
    <property type="project" value="UniProtKB-UniRule"/>
</dbReference>
<dbReference type="SUPFAM" id="SSF50447">
    <property type="entry name" value="Translation proteins"/>
    <property type="match status" value="1"/>
</dbReference>
<evidence type="ECO:0000313" key="8">
    <source>
        <dbReference type="EMBL" id="PIP24461.1"/>
    </source>
</evidence>
<dbReference type="AlphaFoldDB" id="A0A2G9Z175"/>
<dbReference type="NCBIfam" id="TIGR03625">
    <property type="entry name" value="L3_bact"/>
    <property type="match status" value="1"/>
</dbReference>
<dbReference type="Pfam" id="PF00297">
    <property type="entry name" value="Ribosomal_L3"/>
    <property type="match status" value="1"/>
</dbReference>
<evidence type="ECO:0000256" key="7">
    <source>
        <dbReference type="HAMAP-Rule" id="MF_01325"/>
    </source>
</evidence>
<dbReference type="Gene3D" id="2.40.30.10">
    <property type="entry name" value="Translation factors"/>
    <property type="match status" value="2"/>
</dbReference>
<accession>A0A2G9Z175</accession>
<dbReference type="Proteomes" id="UP000229952">
    <property type="component" value="Unassembled WGS sequence"/>
</dbReference>
<proteinExistence type="inferred from homology"/>
<keyword evidence="4 7" id="KW-0689">Ribosomal protein</keyword>
<evidence type="ECO:0000256" key="3">
    <source>
        <dbReference type="ARBA" id="ARBA00022884"/>
    </source>
</evidence>
<dbReference type="GO" id="GO:0022625">
    <property type="term" value="C:cytosolic large ribosomal subunit"/>
    <property type="evidence" value="ECO:0007669"/>
    <property type="project" value="TreeGrafter"/>
</dbReference>
<evidence type="ECO:0000256" key="5">
    <source>
        <dbReference type="ARBA" id="ARBA00023274"/>
    </source>
</evidence>
<evidence type="ECO:0000313" key="9">
    <source>
        <dbReference type="Proteomes" id="UP000229952"/>
    </source>
</evidence>
<keyword evidence="3 7" id="KW-0694">RNA-binding</keyword>
<dbReference type="FunFam" id="2.40.30.10:FF:000004">
    <property type="entry name" value="50S ribosomal protein L3"/>
    <property type="match status" value="1"/>
</dbReference>
<dbReference type="GO" id="GO:0019843">
    <property type="term" value="F:rRNA binding"/>
    <property type="evidence" value="ECO:0007669"/>
    <property type="project" value="UniProtKB-UniRule"/>
</dbReference>
<comment type="subunit">
    <text evidence="7">Part of the 50S ribosomal subunit. Forms a cluster with proteins L14 and L19.</text>
</comment>
<evidence type="ECO:0000256" key="1">
    <source>
        <dbReference type="ARBA" id="ARBA00006540"/>
    </source>
</evidence>
<sequence length="222" mass="24351">MKFILGKKLGMSQVFDEKGKVIPITLVEAGPCYITQIKKKDKNGYEAFQVGFVKKTRKIKKTEKGKEFKYLRESRIVEEDKSSLTPSSAKADSAVEETSSLFHLHPASRDSVIDVSIFQEGDKVKVSGISKGKGFQGAVKRWGFKGRASATHGTKHEHRTLGSVGTSFPERVIKGKKMPGRMGHGRATIKNLEIVKIDKENNLLAIKGALPGPNGSLLEIQG</sequence>
<comment type="function">
    <text evidence="7">One of the primary rRNA binding proteins, it binds directly near the 3'-end of the 23S rRNA, where it nucleates assembly of the 50S subunit.</text>
</comment>
<dbReference type="InterPro" id="IPR019927">
    <property type="entry name" value="Ribosomal_uL3_bac/org-type"/>
</dbReference>
<dbReference type="HAMAP" id="MF_01325_B">
    <property type="entry name" value="Ribosomal_uL3_B"/>
    <property type="match status" value="1"/>
</dbReference>
<reference evidence="8 9" key="1">
    <citation type="submission" date="2017-09" db="EMBL/GenBank/DDBJ databases">
        <title>Depth-based differentiation of microbial function through sediment-hosted aquifers and enrichment of novel symbionts in the deep terrestrial subsurface.</title>
        <authorList>
            <person name="Probst A.J."/>
            <person name="Ladd B."/>
            <person name="Jarett J.K."/>
            <person name="Geller-Mcgrath D.E."/>
            <person name="Sieber C.M."/>
            <person name="Emerson J.B."/>
            <person name="Anantharaman K."/>
            <person name="Thomas B.C."/>
            <person name="Malmstrom R."/>
            <person name="Stieglmeier M."/>
            <person name="Klingl A."/>
            <person name="Woyke T."/>
            <person name="Ryan C.M."/>
            <person name="Banfield J.F."/>
        </authorList>
    </citation>
    <scope>NUCLEOTIDE SEQUENCE [LARGE SCALE GENOMIC DNA]</scope>
    <source>
        <strain evidence="8">CG23_combo_of_CG06-09_8_20_14_all_37_18</strain>
    </source>
</reference>
<evidence type="ECO:0000256" key="6">
    <source>
        <dbReference type="ARBA" id="ARBA00035243"/>
    </source>
</evidence>
<dbReference type="InterPro" id="IPR000597">
    <property type="entry name" value="Ribosomal_uL3"/>
</dbReference>
<dbReference type="InterPro" id="IPR009000">
    <property type="entry name" value="Transl_B-barrel_sf"/>
</dbReference>
<keyword evidence="2 7" id="KW-0699">rRNA-binding</keyword>
<evidence type="ECO:0000256" key="4">
    <source>
        <dbReference type="ARBA" id="ARBA00022980"/>
    </source>
</evidence>
<organism evidence="8 9">
    <name type="scientific">Candidatus Nealsonbacteria bacterium CG23_combo_of_CG06-09_8_20_14_all_37_18</name>
    <dbReference type="NCBI Taxonomy" id="1974720"/>
    <lineage>
        <taxon>Bacteria</taxon>
        <taxon>Candidatus Nealsoniibacteriota</taxon>
    </lineage>
</organism>
<protein>
    <recommendedName>
        <fullName evidence="6 7">Large ribosomal subunit protein uL3</fullName>
    </recommendedName>
</protein>
<dbReference type="PANTHER" id="PTHR11229:SF16">
    <property type="entry name" value="LARGE RIBOSOMAL SUBUNIT PROTEIN UL3C"/>
    <property type="match status" value="1"/>
</dbReference>
<gene>
    <name evidence="7" type="primary">rplC</name>
    <name evidence="8" type="ORF">COX35_00830</name>
</gene>
<keyword evidence="5 7" id="KW-0687">Ribonucleoprotein</keyword>